<dbReference type="EMBL" id="CACTIH010000018">
    <property type="protein sequence ID" value="CAA2934679.1"/>
    <property type="molecule type" value="Genomic_DNA"/>
</dbReference>
<keyword evidence="2" id="KW-1185">Reference proteome</keyword>
<organism evidence="1 2">
    <name type="scientific">Olea europaea subsp. europaea</name>
    <dbReference type="NCBI Taxonomy" id="158383"/>
    <lineage>
        <taxon>Eukaryota</taxon>
        <taxon>Viridiplantae</taxon>
        <taxon>Streptophyta</taxon>
        <taxon>Embryophyta</taxon>
        <taxon>Tracheophyta</taxon>
        <taxon>Spermatophyta</taxon>
        <taxon>Magnoliopsida</taxon>
        <taxon>eudicotyledons</taxon>
        <taxon>Gunneridae</taxon>
        <taxon>Pentapetalae</taxon>
        <taxon>asterids</taxon>
        <taxon>lamiids</taxon>
        <taxon>Lamiales</taxon>
        <taxon>Oleaceae</taxon>
        <taxon>Oleeae</taxon>
        <taxon>Olea</taxon>
    </lineage>
</organism>
<comment type="caution">
    <text evidence="1">The sequence shown here is derived from an EMBL/GenBank/DDBJ whole genome shotgun (WGS) entry which is preliminary data.</text>
</comment>
<evidence type="ECO:0000313" key="2">
    <source>
        <dbReference type="Proteomes" id="UP000594638"/>
    </source>
</evidence>
<sequence>KQRVSGISSRSVVATIGSAMIDRVERARARVRILVAIVEGNGKRRASKEEDMYGQKALDWSFIGNIFAGDLDGYDDN</sequence>
<dbReference type="Gramene" id="OE9A110247T1">
    <property type="protein sequence ID" value="OE9A110247C1"/>
    <property type="gene ID" value="OE9A110247"/>
</dbReference>
<gene>
    <name evidence="1" type="ORF">OLEA9_A110247</name>
</gene>
<feature type="non-terminal residue" evidence="1">
    <location>
        <position position="1"/>
    </location>
</feature>
<reference evidence="1 2" key="1">
    <citation type="submission" date="2019-12" db="EMBL/GenBank/DDBJ databases">
        <authorList>
            <person name="Alioto T."/>
            <person name="Alioto T."/>
            <person name="Gomez Garrido J."/>
        </authorList>
    </citation>
    <scope>NUCLEOTIDE SEQUENCE [LARGE SCALE GENOMIC DNA]</scope>
</reference>
<evidence type="ECO:0000313" key="1">
    <source>
        <dbReference type="EMBL" id="CAA2934679.1"/>
    </source>
</evidence>
<dbReference type="Proteomes" id="UP000594638">
    <property type="component" value="Unassembled WGS sequence"/>
</dbReference>
<accession>A0A8S0PBJ8</accession>
<protein>
    <submittedName>
        <fullName evidence="1">Uncharacterized protein</fullName>
    </submittedName>
</protein>
<dbReference type="AlphaFoldDB" id="A0A8S0PBJ8"/>
<name>A0A8S0PBJ8_OLEEU</name>
<proteinExistence type="predicted"/>